<dbReference type="RefSeq" id="WP_305003678.1">
    <property type="nucleotide sequence ID" value="NZ_JAUQUB010000004.1"/>
</dbReference>
<dbReference type="Pfam" id="PF00392">
    <property type="entry name" value="GntR"/>
    <property type="match status" value="1"/>
</dbReference>
<dbReference type="PANTHER" id="PTHR43537">
    <property type="entry name" value="TRANSCRIPTIONAL REGULATOR, GNTR FAMILY"/>
    <property type="match status" value="1"/>
</dbReference>
<reference evidence="5 6" key="1">
    <citation type="submission" date="2023-07" db="EMBL/GenBank/DDBJ databases">
        <title>Protaetiibacter sp. nov WY-16 isolated from soil.</title>
        <authorList>
            <person name="Liu B."/>
            <person name="Wan Y."/>
        </authorList>
    </citation>
    <scope>NUCLEOTIDE SEQUENCE [LARGE SCALE GENOMIC DNA]</scope>
    <source>
        <strain evidence="5 6">WY-16</strain>
    </source>
</reference>
<name>A0ABT9BQE0_9MICO</name>
<dbReference type="SMART" id="SM00895">
    <property type="entry name" value="FCD"/>
    <property type="match status" value="1"/>
</dbReference>
<evidence type="ECO:0000256" key="3">
    <source>
        <dbReference type="ARBA" id="ARBA00023163"/>
    </source>
</evidence>
<sequence>MADFAADLDSGSGYSMRGLQGRVIEALGADIVGGRYLPGDLLPKEAELTEQYGVSRTSVREAMKVLAAKGLVEIRQKIGTRVRDPHLWSVFDSDILRWYAMQGRGDEIMRDLIELRQILEPAAARLAAGRSSMTDLRRIELAHLSMVQNAHDNNRYAQSDVEFHMAVYGASHNALLQRFGQLVADFMQLTFNVQQRVRAHDDADVDFTDDASSHGDVYNAINRGDAAAAATTMLDVVLDGKSALIEALAHLDRTAD</sequence>
<dbReference type="Proteomes" id="UP001241072">
    <property type="component" value="Unassembled WGS sequence"/>
</dbReference>
<dbReference type="SMART" id="SM00345">
    <property type="entry name" value="HTH_GNTR"/>
    <property type="match status" value="1"/>
</dbReference>
<dbReference type="EMBL" id="JAUQUB010000004">
    <property type="protein sequence ID" value="MDO7883248.1"/>
    <property type="molecule type" value="Genomic_DNA"/>
</dbReference>
<dbReference type="InterPro" id="IPR008920">
    <property type="entry name" value="TF_FadR/GntR_C"/>
</dbReference>
<dbReference type="Gene3D" id="1.10.10.10">
    <property type="entry name" value="Winged helix-like DNA-binding domain superfamily/Winged helix DNA-binding domain"/>
    <property type="match status" value="1"/>
</dbReference>
<dbReference type="PRINTS" id="PR00035">
    <property type="entry name" value="HTHGNTR"/>
</dbReference>
<organism evidence="5 6">
    <name type="scientific">Antiquaquibacter soli</name>
    <dbReference type="NCBI Taxonomy" id="3064523"/>
    <lineage>
        <taxon>Bacteria</taxon>
        <taxon>Bacillati</taxon>
        <taxon>Actinomycetota</taxon>
        <taxon>Actinomycetes</taxon>
        <taxon>Micrococcales</taxon>
        <taxon>Microbacteriaceae</taxon>
        <taxon>Antiquaquibacter</taxon>
    </lineage>
</organism>
<evidence type="ECO:0000313" key="5">
    <source>
        <dbReference type="EMBL" id="MDO7883248.1"/>
    </source>
</evidence>
<evidence type="ECO:0000313" key="6">
    <source>
        <dbReference type="Proteomes" id="UP001241072"/>
    </source>
</evidence>
<keyword evidence="6" id="KW-1185">Reference proteome</keyword>
<accession>A0ABT9BQE0</accession>
<dbReference type="InterPro" id="IPR000524">
    <property type="entry name" value="Tscrpt_reg_HTH_GntR"/>
</dbReference>
<evidence type="ECO:0000256" key="1">
    <source>
        <dbReference type="ARBA" id="ARBA00023015"/>
    </source>
</evidence>
<evidence type="ECO:0000256" key="2">
    <source>
        <dbReference type="ARBA" id="ARBA00023125"/>
    </source>
</evidence>
<protein>
    <submittedName>
        <fullName evidence="5">FadR/GntR family transcriptional regulator</fullName>
    </submittedName>
</protein>
<gene>
    <name evidence="5" type="ORF">Q5716_13510</name>
</gene>
<dbReference type="InterPro" id="IPR036390">
    <property type="entry name" value="WH_DNA-bd_sf"/>
</dbReference>
<keyword evidence="2" id="KW-0238">DNA-binding</keyword>
<evidence type="ECO:0000259" key="4">
    <source>
        <dbReference type="PROSITE" id="PS50949"/>
    </source>
</evidence>
<dbReference type="SUPFAM" id="SSF46785">
    <property type="entry name" value="Winged helix' DNA-binding domain"/>
    <property type="match status" value="1"/>
</dbReference>
<dbReference type="SUPFAM" id="SSF48008">
    <property type="entry name" value="GntR ligand-binding domain-like"/>
    <property type="match status" value="1"/>
</dbReference>
<feature type="domain" description="HTH gntR-type" evidence="4">
    <location>
        <begin position="17"/>
        <end position="85"/>
    </location>
</feature>
<dbReference type="PANTHER" id="PTHR43537:SF44">
    <property type="entry name" value="GNTR FAMILY REGULATORY PROTEIN"/>
    <property type="match status" value="1"/>
</dbReference>
<dbReference type="InterPro" id="IPR036388">
    <property type="entry name" value="WH-like_DNA-bd_sf"/>
</dbReference>
<dbReference type="Gene3D" id="1.20.120.530">
    <property type="entry name" value="GntR ligand-binding domain-like"/>
    <property type="match status" value="1"/>
</dbReference>
<dbReference type="Pfam" id="PF07729">
    <property type="entry name" value="FCD"/>
    <property type="match status" value="1"/>
</dbReference>
<keyword evidence="3" id="KW-0804">Transcription</keyword>
<keyword evidence="1" id="KW-0805">Transcription regulation</keyword>
<dbReference type="PROSITE" id="PS50949">
    <property type="entry name" value="HTH_GNTR"/>
    <property type="match status" value="1"/>
</dbReference>
<proteinExistence type="predicted"/>
<dbReference type="CDD" id="cd07377">
    <property type="entry name" value="WHTH_GntR"/>
    <property type="match status" value="1"/>
</dbReference>
<comment type="caution">
    <text evidence="5">The sequence shown here is derived from an EMBL/GenBank/DDBJ whole genome shotgun (WGS) entry which is preliminary data.</text>
</comment>
<dbReference type="InterPro" id="IPR011711">
    <property type="entry name" value="GntR_C"/>
</dbReference>